<sequence>MTVSEVHALRCPPPPVRCLIFSPLPLRMPPPITNRYAYKHSRDQISLEAQEATVEVFRSARPRAEAAISEPVVEMVQGARPRPALAENLRSLPHSGLGGDASADAGGSRHPQVP</sequence>
<accession>A0ABM8QZ84</accession>
<feature type="region of interest" description="Disordered" evidence="1">
    <location>
        <begin position="84"/>
        <end position="114"/>
    </location>
</feature>
<evidence type="ECO:0000313" key="2">
    <source>
        <dbReference type="EMBL" id="CAE6724445.1"/>
    </source>
</evidence>
<evidence type="ECO:0000256" key="1">
    <source>
        <dbReference type="SAM" id="MobiDB-lite"/>
    </source>
</evidence>
<dbReference type="Proteomes" id="UP000675880">
    <property type="component" value="Unassembled WGS sequence"/>
</dbReference>
<evidence type="ECO:0000313" key="3">
    <source>
        <dbReference type="Proteomes" id="UP000675880"/>
    </source>
</evidence>
<dbReference type="EMBL" id="CAJNBJ010000002">
    <property type="protein sequence ID" value="CAE6724445.1"/>
    <property type="molecule type" value="Genomic_DNA"/>
</dbReference>
<organism evidence="2 3">
    <name type="scientific">Nitrospira defluvii</name>
    <dbReference type="NCBI Taxonomy" id="330214"/>
    <lineage>
        <taxon>Bacteria</taxon>
        <taxon>Pseudomonadati</taxon>
        <taxon>Nitrospirota</taxon>
        <taxon>Nitrospiria</taxon>
        <taxon>Nitrospirales</taxon>
        <taxon>Nitrospiraceae</taxon>
        <taxon>Nitrospira</taxon>
    </lineage>
</organism>
<keyword evidence="3" id="KW-1185">Reference proteome</keyword>
<name>A0ABM8QZ84_9BACT</name>
<comment type="caution">
    <text evidence="2">The sequence shown here is derived from an EMBL/GenBank/DDBJ whole genome shotgun (WGS) entry which is preliminary data.</text>
</comment>
<reference evidence="2 3" key="1">
    <citation type="submission" date="2021-02" db="EMBL/GenBank/DDBJ databases">
        <authorList>
            <person name="Han P."/>
        </authorList>
    </citation>
    <scope>NUCLEOTIDE SEQUENCE [LARGE SCALE GENOMIC DNA]</scope>
    <source>
        <strain evidence="2">Candidatus Nitrospira sp. ZN2</strain>
    </source>
</reference>
<protein>
    <submittedName>
        <fullName evidence="2">Uncharacterized protein</fullName>
    </submittedName>
</protein>
<proteinExistence type="predicted"/>
<gene>
    <name evidence="2" type="ORF">NSPZN2_100027</name>
</gene>